<dbReference type="InterPro" id="IPR003646">
    <property type="entry name" value="SH3-like_bac-type"/>
</dbReference>
<organism evidence="2 3">
    <name type="scientific">Shewanella indica</name>
    <dbReference type="NCBI Taxonomy" id="768528"/>
    <lineage>
        <taxon>Bacteria</taxon>
        <taxon>Pseudomonadati</taxon>
        <taxon>Pseudomonadota</taxon>
        <taxon>Gammaproteobacteria</taxon>
        <taxon>Alteromonadales</taxon>
        <taxon>Shewanellaceae</taxon>
        <taxon>Shewanella</taxon>
    </lineage>
</organism>
<name>A0ABU4QDQ1_9GAMM</name>
<dbReference type="RefSeq" id="WP_226685156.1">
    <property type="nucleotide sequence ID" value="NZ_JAIVLE010000022.1"/>
</dbReference>
<dbReference type="Gene3D" id="2.30.30.40">
    <property type="entry name" value="SH3 Domains"/>
    <property type="match status" value="1"/>
</dbReference>
<accession>A0ABU4QDQ1</accession>
<feature type="domain" description="SH3b" evidence="1">
    <location>
        <begin position="225"/>
        <end position="295"/>
    </location>
</feature>
<dbReference type="GeneID" id="88624350"/>
<proteinExistence type="predicted"/>
<evidence type="ECO:0000259" key="1">
    <source>
        <dbReference type="PROSITE" id="PS51781"/>
    </source>
</evidence>
<protein>
    <submittedName>
        <fullName evidence="2">SH3 domain-containing protein</fullName>
    </submittedName>
</protein>
<dbReference type="PROSITE" id="PS51781">
    <property type="entry name" value="SH3B"/>
    <property type="match status" value="1"/>
</dbReference>
<dbReference type="SMART" id="SM00287">
    <property type="entry name" value="SH3b"/>
    <property type="match status" value="1"/>
</dbReference>
<gene>
    <name evidence="2" type="ORF">SIL79_12540</name>
</gene>
<keyword evidence="3" id="KW-1185">Reference proteome</keyword>
<dbReference type="Proteomes" id="UP001272773">
    <property type="component" value="Unassembled WGS sequence"/>
</dbReference>
<dbReference type="Pfam" id="PF08239">
    <property type="entry name" value="SH3_3"/>
    <property type="match status" value="1"/>
</dbReference>
<evidence type="ECO:0000313" key="3">
    <source>
        <dbReference type="Proteomes" id="UP001272773"/>
    </source>
</evidence>
<reference evidence="2 3" key="1">
    <citation type="submission" date="2023-11" db="EMBL/GenBank/DDBJ databases">
        <title>MicrobeMod: A computational toolkit for identifying prokaryotic methylation and restriction-modification with nanopore sequencing.</title>
        <authorList>
            <person name="Crits-Christoph A."/>
            <person name="Kang S.C."/>
            <person name="Lee H."/>
            <person name="Ostrov N."/>
        </authorList>
    </citation>
    <scope>NUCLEOTIDE SEQUENCE [LARGE SCALE GENOMIC DNA]</scope>
    <source>
        <strain evidence="2 3">ATCC BAA-2732</strain>
    </source>
</reference>
<sequence length="300" mass="34321">MTNDLFKNTTLDFLRALDDSPTMRAIRALEESPTMRMIREIDNSPVLRLMQEIEDSPSMRLIQQIEESPAMRIMRDLENSPSLQIARDLENSAAFRAIRDLQDSPALKAIKALEVSPSFAAFSRISEQINKNYGALTFSEAYQFLVDEIEVAKDDSSLIEDLKDKSSRAPLSPLSAEFYLSLIFALFLYYLSQVSATESEERLLERMGVLEQTISTQLQALESKEASSIFLVTDRELNFRDGPSMDSKVLEVLPRNKKVIEITRQKDWIQVEYFDYVNNLNKVGWVHSGYVIQVDVSKKQ</sequence>
<evidence type="ECO:0000313" key="2">
    <source>
        <dbReference type="EMBL" id="MDX6017158.1"/>
    </source>
</evidence>
<dbReference type="EMBL" id="JAWXXR010000001">
    <property type="protein sequence ID" value="MDX6017158.1"/>
    <property type="molecule type" value="Genomic_DNA"/>
</dbReference>
<comment type="caution">
    <text evidence="2">The sequence shown here is derived from an EMBL/GenBank/DDBJ whole genome shotgun (WGS) entry which is preliminary data.</text>
</comment>